<name>A0A239FEH7_9RHOB</name>
<sequence>MTERVKEGQAMVRQMAPRLVPGHFAFRTLLDPDELAEVLPRAQGMFREAEGISVIVPVPPRAPLAMRQITLEVHSALDGVGLTAAVSGALAALGIPCNMVAAHHHDHVFVPEDQAEAALDALRALAEGASS</sequence>
<reference evidence="3 4" key="1">
    <citation type="submission" date="2017-06" db="EMBL/GenBank/DDBJ databases">
        <authorList>
            <person name="Kim H.J."/>
            <person name="Triplett B.A."/>
        </authorList>
    </citation>
    <scope>NUCLEOTIDE SEQUENCE [LARGE SCALE GENOMIC DNA]</scope>
    <source>
        <strain evidence="3 4">DSM 29339</strain>
    </source>
</reference>
<dbReference type="PANTHER" id="PTHR39199">
    <property type="entry name" value="BLR5128 PROTEIN"/>
    <property type="match status" value="1"/>
</dbReference>
<evidence type="ECO:0000313" key="3">
    <source>
        <dbReference type="EMBL" id="SNS55217.1"/>
    </source>
</evidence>
<dbReference type="AlphaFoldDB" id="A0A239FEH7"/>
<dbReference type="SUPFAM" id="SSF55021">
    <property type="entry name" value="ACT-like"/>
    <property type="match status" value="2"/>
</dbReference>
<organism evidence="3 4">
    <name type="scientific">Tropicimonas sediminicola</name>
    <dbReference type="NCBI Taxonomy" id="1031541"/>
    <lineage>
        <taxon>Bacteria</taxon>
        <taxon>Pseudomonadati</taxon>
        <taxon>Pseudomonadota</taxon>
        <taxon>Alphaproteobacteria</taxon>
        <taxon>Rhodobacterales</taxon>
        <taxon>Roseobacteraceae</taxon>
        <taxon>Tropicimonas</taxon>
    </lineage>
</organism>
<dbReference type="PANTHER" id="PTHR39199:SF1">
    <property type="entry name" value="BLR5128 PROTEIN"/>
    <property type="match status" value="1"/>
</dbReference>
<dbReference type="RefSeq" id="WP_245837799.1">
    <property type="nucleotide sequence ID" value="NZ_FZOY01000002.1"/>
</dbReference>
<evidence type="ECO:0000259" key="1">
    <source>
        <dbReference type="Pfam" id="PF10000"/>
    </source>
</evidence>
<dbReference type="EMBL" id="FZOY01000002">
    <property type="protein sequence ID" value="SNS55217.1"/>
    <property type="molecule type" value="Genomic_DNA"/>
</dbReference>
<accession>A0A239FEH7</accession>
<proteinExistence type="predicted"/>
<dbReference type="InterPro" id="IPR018717">
    <property type="entry name" value="DUF2241"/>
</dbReference>
<feature type="domain" description="DUF2241" evidence="1">
    <location>
        <begin position="9"/>
        <end position="57"/>
    </location>
</feature>
<keyword evidence="4" id="KW-1185">Reference proteome</keyword>
<evidence type="ECO:0000313" key="4">
    <source>
        <dbReference type="Proteomes" id="UP000198426"/>
    </source>
</evidence>
<dbReference type="Pfam" id="PF13840">
    <property type="entry name" value="ACT_7"/>
    <property type="match status" value="1"/>
</dbReference>
<dbReference type="Gene3D" id="3.30.2130.10">
    <property type="entry name" value="VC0802-like"/>
    <property type="match status" value="1"/>
</dbReference>
<protein>
    <submittedName>
        <fullName evidence="3">Uncharacterized protein</fullName>
    </submittedName>
</protein>
<evidence type="ECO:0000259" key="2">
    <source>
        <dbReference type="Pfam" id="PF13840"/>
    </source>
</evidence>
<gene>
    <name evidence="3" type="ORF">SAMN05421757_102633</name>
</gene>
<dbReference type="InterPro" id="IPR045865">
    <property type="entry name" value="ACT-like_dom_sf"/>
</dbReference>
<dbReference type="Pfam" id="PF10000">
    <property type="entry name" value="ACT_3"/>
    <property type="match status" value="1"/>
</dbReference>
<dbReference type="Proteomes" id="UP000198426">
    <property type="component" value="Unassembled WGS sequence"/>
</dbReference>
<feature type="domain" description="CASTOR ACT" evidence="2">
    <location>
        <begin position="67"/>
        <end position="123"/>
    </location>
</feature>
<dbReference type="InterPro" id="IPR027795">
    <property type="entry name" value="CASTOR_ACT_dom"/>
</dbReference>